<dbReference type="PANTHER" id="PTHR31973:SF189">
    <property type="entry name" value="TRANSPOSASE, MUDR, PLANT, MULE TRANSPOSASE DOMAIN PROTEIN-RELATED"/>
    <property type="match status" value="1"/>
</dbReference>
<dbReference type="PROSITE" id="PS50966">
    <property type="entry name" value="ZF_SWIM"/>
    <property type="match status" value="1"/>
</dbReference>
<evidence type="ECO:0000259" key="6">
    <source>
        <dbReference type="PROSITE" id="PS50966"/>
    </source>
</evidence>
<evidence type="ECO:0000256" key="3">
    <source>
        <dbReference type="ARBA" id="ARBA00022833"/>
    </source>
</evidence>
<evidence type="ECO:0000313" key="7">
    <source>
        <dbReference type="EMBL" id="GEU76846.1"/>
    </source>
</evidence>
<dbReference type="Pfam" id="PF04434">
    <property type="entry name" value="SWIM"/>
    <property type="match status" value="1"/>
</dbReference>
<proteinExistence type="predicted"/>
<keyword evidence="3" id="KW-0862">Zinc</keyword>
<feature type="compositionally biased region" description="Pro residues" evidence="5">
    <location>
        <begin position="189"/>
        <end position="203"/>
    </location>
</feature>
<dbReference type="InterPro" id="IPR006564">
    <property type="entry name" value="Znf_PMZ"/>
</dbReference>
<protein>
    <recommendedName>
        <fullName evidence="6">SWIM-type domain-containing protein</fullName>
    </recommendedName>
</protein>
<comment type="caution">
    <text evidence="7">The sequence shown here is derived from an EMBL/GenBank/DDBJ whole genome shotgun (WGS) entry which is preliminary data.</text>
</comment>
<evidence type="ECO:0000256" key="4">
    <source>
        <dbReference type="PROSITE-ProRule" id="PRU00325"/>
    </source>
</evidence>
<dbReference type="PANTHER" id="PTHR31973">
    <property type="entry name" value="POLYPROTEIN, PUTATIVE-RELATED"/>
    <property type="match status" value="1"/>
</dbReference>
<dbReference type="EMBL" id="BKCJ010007355">
    <property type="protein sequence ID" value="GEU76846.1"/>
    <property type="molecule type" value="Genomic_DNA"/>
</dbReference>
<keyword evidence="2 4" id="KW-0863">Zinc-finger</keyword>
<evidence type="ECO:0000256" key="1">
    <source>
        <dbReference type="ARBA" id="ARBA00022723"/>
    </source>
</evidence>
<accession>A0A6L2MS83</accession>
<name>A0A6L2MS83_TANCI</name>
<dbReference type="SMART" id="SM00575">
    <property type="entry name" value="ZnF_PMZ"/>
    <property type="match status" value="1"/>
</dbReference>
<gene>
    <name evidence="7" type="ORF">Tci_048824</name>
</gene>
<feature type="domain" description="SWIM-type" evidence="6">
    <location>
        <begin position="123"/>
        <end position="155"/>
    </location>
</feature>
<evidence type="ECO:0000256" key="2">
    <source>
        <dbReference type="ARBA" id="ARBA00022771"/>
    </source>
</evidence>
<organism evidence="7">
    <name type="scientific">Tanacetum cinerariifolium</name>
    <name type="common">Dalmatian daisy</name>
    <name type="synonym">Chrysanthemum cinerariifolium</name>
    <dbReference type="NCBI Taxonomy" id="118510"/>
    <lineage>
        <taxon>Eukaryota</taxon>
        <taxon>Viridiplantae</taxon>
        <taxon>Streptophyta</taxon>
        <taxon>Embryophyta</taxon>
        <taxon>Tracheophyta</taxon>
        <taxon>Spermatophyta</taxon>
        <taxon>Magnoliopsida</taxon>
        <taxon>eudicotyledons</taxon>
        <taxon>Gunneridae</taxon>
        <taxon>Pentapetalae</taxon>
        <taxon>asterids</taxon>
        <taxon>campanulids</taxon>
        <taxon>Asterales</taxon>
        <taxon>Asteraceae</taxon>
        <taxon>Asteroideae</taxon>
        <taxon>Anthemideae</taxon>
        <taxon>Anthemidinae</taxon>
        <taxon>Tanacetum</taxon>
    </lineage>
</organism>
<evidence type="ECO:0000256" key="5">
    <source>
        <dbReference type="SAM" id="MobiDB-lite"/>
    </source>
</evidence>
<dbReference type="AlphaFoldDB" id="A0A6L2MS83"/>
<dbReference type="GO" id="GO:0008270">
    <property type="term" value="F:zinc ion binding"/>
    <property type="evidence" value="ECO:0007669"/>
    <property type="project" value="UniProtKB-KW"/>
</dbReference>
<keyword evidence="1" id="KW-0479">Metal-binding</keyword>
<dbReference type="InterPro" id="IPR007527">
    <property type="entry name" value="Znf_SWIM"/>
</dbReference>
<sequence length="270" mass="30261">MLIGMTYSDFFAIIRRLVLVSPVKMFYKTPGMPLTSLKELATDDDVVAFVKDGRKLIITMLEDIRIYLMQRMWHMNKKASELEDTITPSVRRQLEHLKIKQRFWLVFPSAFQEVEVRRGDEAYGVNLNTWKCSCGMWELSGILCVHAVAAYTHMKMEPELEVKADGRTKTLVPKPTSTKTAIDAKTRPPSSPPIMPPEGPPEPRSSVGKASGAVKKGTGVGIGSPIKMGSVTATRLIEQEYQIEMDYKALAVVEAEQASKDVKQEAMRKI</sequence>
<feature type="region of interest" description="Disordered" evidence="5">
    <location>
        <begin position="170"/>
        <end position="219"/>
    </location>
</feature>
<reference evidence="7" key="1">
    <citation type="journal article" date="2019" name="Sci. Rep.">
        <title>Draft genome of Tanacetum cinerariifolium, the natural source of mosquito coil.</title>
        <authorList>
            <person name="Yamashiro T."/>
            <person name="Shiraishi A."/>
            <person name="Satake H."/>
            <person name="Nakayama K."/>
        </authorList>
    </citation>
    <scope>NUCLEOTIDE SEQUENCE</scope>
</reference>